<keyword evidence="1" id="KW-0378">Hydrolase</keyword>
<dbReference type="Pfam" id="PF04203">
    <property type="entry name" value="Sortase"/>
    <property type="match status" value="1"/>
</dbReference>
<evidence type="ECO:0000256" key="2">
    <source>
        <dbReference type="PIRSR" id="PIRSR605754-1"/>
    </source>
</evidence>
<dbReference type="InterPro" id="IPR005754">
    <property type="entry name" value="Sortase"/>
</dbReference>
<protein>
    <submittedName>
        <fullName evidence="4">Sortase</fullName>
    </submittedName>
</protein>
<dbReference type="Gene3D" id="2.40.260.10">
    <property type="entry name" value="Sortase"/>
    <property type="match status" value="1"/>
</dbReference>
<dbReference type="eggNOG" id="COG3764">
    <property type="taxonomic scope" value="Bacteria"/>
</dbReference>
<dbReference type="NCBIfam" id="TIGR01076">
    <property type="entry name" value="sortase_fam"/>
    <property type="match status" value="1"/>
</dbReference>
<dbReference type="RefSeq" id="WP_010745514.1">
    <property type="nucleotide sequence ID" value="NZ_ASWF01000003.1"/>
</dbReference>
<keyword evidence="3" id="KW-1133">Transmembrane helix</keyword>
<gene>
    <name evidence="5" type="ORF">I590_02242</name>
    <name evidence="4" type="ORF">UAK_02300</name>
</gene>
<keyword evidence="7" id="KW-1185">Reference proteome</keyword>
<dbReference type="EMBL" id="ASWF01000003">
    <property type="protein sequence ID" value="EOT75421.1"/>
    <property type="molecule type" value="Genomic_DNA"/>
</dbReference>
<dbReference type="PATRIC" id="fig|1158602.3.peg.2297"/>
<reference evidence="4 6" key="1">
    <citation type="submission" date="2013-02" db="EMBL/GenBank/DDBJ databases">
        <title>The Genome Sequence of Enterococcus raffinosus ATCC_49464.</title>
        <authorList>
            <consortium name="The Broad Institute Genome Sequencing Platform"/>
            <consortium name="The Broad Institute Genome Sequencing Center for Infectious Disease"/>
            <person name="Earl A.M."/>
            <person name="Gilmore M.S."/>
            <person name="Lebreton F."/>
            <person name="Walker B."/>
            <person name="Young S.K."/>
            <person name="Zeng Q."/>
            <person name="Gargeya S."/>
            <person name="Fitzgerald M."/>
            <person name="Haas B."/>
            <person name="Abouelleil A."/>
            <person name="Alvarado L."/>
            <person name="Arachchi H.M."/>
            <person name="Berlin A.M."/>
            <person name="Chapman S.B."/>
            <person name="Dewar J."/>
            <person name="Goldberg J."/>
            <person name="Griggs A."/>
            <person name="Gujja S."/>
            <person name="Hansen M."/>
            <person name="Howarth C."/>
            <person name="Imamovic A."/>
            <person name="Larimer J."/>
            <person name="McCowan C."/>
            <person name="Murphy C."/>
            <person name="Neiman D."/>
            <person name="Pearson M."/>
            <person name="Priest M."/>
            <person name="Roberts A."/>
            <person name="Saif S."/>
            <person name="Shea T."/>
            <person name="Sisk P."/>
            <person name="Sykes S."/>
            <person name="Wortman J."/>
            <person name="Nusbaum C."/>
            <person name="Birren B."/>
        </authorList>
    </citation>
    <scope>NUCLEOTIDE SEQUENCE [LARGE SCALE GENOMIC DNA]</scope>
    <source>
        <strain evidence="4 6">ATCC 49464</strain>
    </source>
</reference>
<dbReference type="SUPFAM" id="SSF63817">
    <property type="entry name" value="Sortase"/>
    <property type="match status" value="1"/>
</dbReference>
<keyword evidence="3" id="KW-0812">Transmembrane</keyword>
<dbReference type="InterPro" id="IPR023365">
    <property type="entry name" value="Sortase_dom-sf"/>
</dbReference>
<dbReference type="GeneID" id="67040902"/>
<evidence type="ECO:0000313" key="4">
    <source>
        <dbReference type="EMBL" id="EOH77971.1"/>
    </source>
</evidence>
<name>R2RBI9_9ENTE</name>
<evidence type="ECO:0000256" key="1">
    <source>
        <dbReference type="ARBA" id="ARBA00022801"/>
    </source>
</evidence>
<evidence type="ECO:0000313" key="5">
    <source>
        <dbReference type="EMBL" id="EOT75421.1"/>
    </source>
</evidence>
<proteinExistence type="predicted"/>
<reference evidence="5 7" key="2">
    <citation type="submission" date="2013-03" db="EMBL/GenBank/DDBJ databases">
        <title>The Genome Sequence of Enterococcus raffinosus ATCC_49464 (PacBio/Illumina hybrid assembly).</title>
        <authorList>
            <consortium name="The Broad Institute Genomics Platform"/>
            <consortium name="The Broad Institute Genome Sequencing Center for Infectious Disease"/>
            <person name="Earl A."/>
            <person name="Russ C."/>
            <person name="Gilmore M."/>
            <person name="Surin D."/>
            <person name="Walker B."/>
            <person name="Young S."/>
            <person name="Zeng Q."/>
            <person name="Gargeya S."/>
            <person name="Fitzgerald M."/>
            <person name="Haas B."/>
            <person name="Abouelleil A."/>
            <person name="Allen A.W."/>
            <person name="Alvarado L."/>
            <person name="Arachchi H.M."/>
            <person name="Berlin A.M."/>
            <person name="Chapman S.B."/>
            <person name="Gainer-Dewar J."/>
            <person name="Goldberg J."/>
            <person name="Griggs A."/>
            <person name="Gujja S."/>
            <person name="Hansen M."/>
            <person name="Howarth C."/>
            <person name="Imamovic A."/>
            <person name="Ireland A."/>
            <person name="Larimer J."/>
            <person name="McCowan C."/>
            <person name="Murphy C."/>
            <person name="Pearson M."/>
            <person name="Poon T.W."/>
            <person name="Priest M."/>
            <person name="Roberts A."/>
            <person name="Saif S."/>
            <person name="Shea T."/>
            <person name="Sisk P."/>
            <person name="Sykes S."/>
            <person name="Wortman J."/>
            <person name="Nusbaum C."/>
            <person name="Birren B."/>
        </authorList>
    </citation>
    <scope>NUCLEOTIDE SEQUENCE [LARGE SCALE GENOMIC DNA]</scope>
    <source>
        <strain evidence="5 7">ATCC 49464</strain>
    </source>
</reference>
<sequence length="227" mass="25285">MHSSSKLKRLSITVIVPLIFLMGGYSLIYLVGKPVIQFVTSSIQLFLLTDTPTFESAEQSFEPIDNKNVVVNSKKELPSTKVAYPVGGQIFGKVKIASVRLCVPLYFGDSEEILRKGAGQFMGSVYPGEIGTSLIGGHNVDDFGKLGTVPVGDRIEIQTTYGNYTYRVTQIEVKGKKDPVIDRMIYQRNERRLILYTCYPIDSLGLTDQRLFVSGKYESGPRINENE</sequence>
<feature type="transmembrane region" description="Helical" evidence="3">
    <location>
        <begin position="12"/>
        <end position="32"/>
    </location>
</feature>
<dbReference type="GO" id="GO:0016787">
    <property type="term" value="F:hydrolase activity"/>
    <property type="evidence" value="ECO:0007669"/>
    <property type="project" value="UniProtKB-KW"/>
</dbReference>
<dbReference type="Proteomes" id="UP000014158">
    <property type="component" value="Unassembled WGS sequence"/>
</dbReference>
<dbReference type="CDD" id="cd05828">
    <property type="entry name" value="Sortase_D_1"/>
    <property type="match status" value="1"/>
</dbReference>
<evidence type="ECO:0000313" key="7">
    <source>
        <dbReference type="Proteomes" id="UP000014158"/>
    </source>
</evidence>
<evidence type="ECO:0000256" key="3">
    <source>
        <dbReference type="SAM" id="Phobius"/>
    </source>
</evidence>
<evidence type="ECO:0000313" key="6">
    <source>
        <dbReference type="Proteomes" id="UP000013877"/>
    </source>
</evidence>
<dbReference type="Proteomes" id="UP000013877">
    <property type="component" value="Unassembled WGS sequence"/>
</dbReference>
<dbReference type="HOGENOM" id="CLU_045680_8_0_9"/>
<dbReference type="InterPro" id="IPR041999">
    <property type="entry name" value="Sortase_D_1"/>
</dbReference>
<organism evidence="4 6">
    <name type="scientific">Enterococcus raffinosus ATCC 49464</name>
    <dbReference type="NCBI Taxonomy" id="1158602"/>
    <lineage>
        <taxon>Bacteria</taxon>
        <taxon>Bacillati</taxon>
        <taxon>Bacillota</taxon>
        <taxon>Bacilli</taxon>
        <taxon>Lactobacillales</taxon>
        <taxon>Enterococcaceae</taxon>
        <taxon>Enterococcus</taxon>
    </lineage>
</organism>
<dbReference type="EMBL" id="AJAL01000012">
    <property type="protein sequence ID" value="EOH77971.1"/>
    <property type="molecule type" value="Genomic_DNA"/>
</dbReference>
<accession>R2RBI9</accession>
<keyword evidence="3" id="KW-0472">Membrane</keyword>
<dbReference type="AlphaFoldDB" id="R2RBI9"/>
<comment type="caution">
    <text evidence="4">The sequence shown here is derived from an EMBL/GenBank/DDBJ whole genome shotgun (WGS) entry which is preliminary data.</text>
</comment>
<feature type="active site" description="Proton donor/acceptor" evidence="2">
    <location>
        <position position="138"/>
    </location>
</feature>
<feature type="active site" description="Acyl-thioester intermediate" evidence="2">
    <location>
        <position position="198"/>
    </location>
</feature>